<dbReference type="AlphaFoldDB" id="A0A5B7JW55"/>
<evidence type="ECO:0000313" key="3">
    <source>
        <dbReference type="Proteomes" id="UP000324222"/>
    </source>
</evidence>
<comment type="caution">
    <text evidence="2">The sequence shown here is derived from an EMBL/GenBank/DDBJ whole genome shotgun (WGS) entry which is preliminary data.</text>
</comment>
<reference evidence="2 3" key="1">
    <citation type="submission" date="2019-05" db="EMBL/GenBank/DDBJ databases">
        <title>Another draft genome of Portunus trituberculatus and its Hox gene families provides insights of decapod evolution.</title>
        <authorList>
            <person name="Jeong J.-H."/>
            <person name="Song I."/>
            <person name="Kim S."/>
            <person name="Choi T."/>
            <person name="Kim D."/>
            <person name="Ryu S."/>
            <person name="Kim W."/>
        </authorList>
    </citation>
    <scope>NUCLEOTIDE SEQUENCE [LARGE SCALE GENOMIC DNA]</scope>
    <source>
        <tissue evidence="2">Muscle</tissue>
    </source>
</reference>
<evidence type="ECO:0000313" key="2">
    <source>
        <dbReference type="EMBL" id="MPC99049.1"/>
    </source>
</evidence>
<evidence type="ECO:0000259" key="1">
    <source>
        <dbReference type="PROSITE" id="PS50192"/>
    </source>
</evidence>
<dbReference type="InterPro" id="IPR010989">
    <property type="entry name" value="SNARE"/>
</dbReference>
<gene>
    <name evidence="2" type="primary">Syx1A_2</name>
    <name evidence="2" type="ORF">E2C01_094443</name>
</gene>
<accession>A0A5B7JW55</accession>
<dbReference type="SUPFAM" id="SSF47661">
    <property type="entry name" value="t-snare proteins"/>
    <property type="match status" value="1"/>
</dbReference>
<name>A0A5B7JW55_PORTR</name>
<organism evidence="2 3">
    <name type="scientific">Portunus trituberculatus</name>
    <name type="common">Swimming crab</name>
    <name type="synonym">Neptunus trituberculatus</name>
    <dbReference type="NCBI Taxonomy" id="210409"/>
    <lineage>
        <taxon>Eukaryota</taxon>
        <taxon>Metazoa</taxon>
        <taxon>Ecdysozoa</taxon>
        <taxon>Arthropoda</taxon>
        <taxon>Crustacea</taxon>
        <taxon>Multicrustacea</taxon>
        <taxon>Malacostraca</taxon>
        <taxon>Eumalacostraca</taxon>
        <taxon>Eucarida</taxon>
        <taxon>Decapoda</taxon>
        <taxon>Pleocyemata</taxon>
        <taxon>Brachyura</taxon>
        <taxon>Eubrachyura</taxon>
        <taxon>Portunoidea</taxon>
        <taxon>Portunidae</taxon>
        <taxon>Portuninae</taxon>
        <taxon>Portunus</taxon>
    </lineage>
</organism>
<feature type="domain" description="T-SNARE coiled-coil homology" evidence="1">
    <location>
        <begin position="11"/>
        <end position="47"/>
    </location>
</feature>
<dbReference type="PROSITE" id="PS50192">
    <property type="entry name" value="T_SNARE"/>
    <property type="match status" value="1"/>
</dbReference>
<dbReference type="GO" id="GO:0016020">
    <property type="term" value="C:membrane"/>
    <property type="evidence" value="ECO:0007669"/>
    <property type="project" value="InterPro"/>
</dbReference>
<dbReference type="EMBL" id="VSRR010116771">
    <property type="protein sequence ID" value="MPC99049.1"/>
    <property type="molecule type" value="Genomic_DNA"/>
</dbReference>
<dbReference type="OrthoDB" id="10255013at2759"/>
<dbReference type="Gene3D" id="1.20.58.70">
    <property type="match status" value="1"/>
</dbReference>
<dbReference type="GO" id="GO:0016192">
    <property type="term" value="P:vesicle-mediated transport"/>
    <property type="evidence" value="ECO:0007669"/>
    <property type="project" value="InterPro"/>
</dbReference>
<dbReference type="InterPro" id="IPR000727">
    <property type="entry name" value="T_SNARE_dom"/>
</dbReference>
<protein>
    <submittedName>
        <fullName evidence="2">Syntaxin-1A</fullName>
    </submittedName>
</protein>
<dbReference type="Proteomes" id="UP000324222">
    <property type="component" value="Unassembled WGS sequence"/>
</dbReference>
<keyword evidence="3" id="KW-1185">Reference proteome</keyword>
<proteinExistence type="predicted"/>
<sequence>MMETAQERQRLADIEERHQEIMKLENSLRELHDLFMDVAVLVQSQVR</sequence>